<name>A0A9X3IWT4_9BACT</name>
<evidence type="ECO:0000259" key="1">
    <source>
        <dbReference type="Pfam" id="PF21831"/>
    </source>
</evidence>
<dbReference type="Proteomes" id="UP001150924">
    <property type="component" value="Unassembled WGS sequence"/>
</dbReference>
<comment type="caution">
    <text evidence="2">The sequence shown here is derived from an EMBL/GenBank/DDBJ whole genome shotgun (WGS) entry which is preliminary data.</text>
</comment>
<evidence type="ECO:0000313" key="2">
    <source>
        <dbReference type="EMBL" id="MCY1005834.1"/>
    </source>
</evidence>
<dbReference type="Pfam" id="PF21831">
    <property type="entry name" value="DUF6891"/>
    <property type="match status" value="1"/>
</dbReference>
<reference evidence="2" key="1">
    <citation type="submission" date="2022-11" db="EMBL/GenBank/DDBJ databases">
        <title>Minimal conservation of predation-associated metabolite biosynthetic gene clusters underscores biosynthetic potential of Myxococcota including descriptions for ten novel species: Archangium lansinium sp. nov., Myxococcus landrumus sp. nov., Nannocystis bai.</title>
        <authorList>
            <person name="Ahearne A."/>
            <person name="Stevens C."/>
            <person name="Phillips K."/>
        </authorList>
    </citation>
    <scope>NUCLEOTIDE SEQUENCE</scope>
    <source>
        <strain evidence="2">Na p29</strain>
    </source>
</reference>
<dbReference type="InterPro" id="IPR054186">
    <property type="entry name" value="DUF6891"/>
</dbReference>
<dbReference type="RefSeq" id="WP_267767692.1">
    <property type="nucleotide sequence ID" value="NZ_JAPNKE010000002.1"/>
</dbReference>
<dbReference type="AlphaFoldDB" id="A0A9X3IWT4"/>
<evidence type="ECO:0000313" key="3">
    <source>
        <dbReference type="Proteomes" id="UP001150924"/>
    </source>
</evidence>
<gene>
    <name evidence="2" type="ORF">OV079_09695</name>
</gene>
<keyword evidence="3" id="KW-1185">Reference proteome</keyword>
<dbReference type="EMBL" id="JAPNKE010000002">
    <property type="protein sequence ID" value="MCY1005834.1"/>
    <property type="molecule type" value="Genomic_DNA"/>
</dbReference>
<protein>
    <recommendedName>
        <fullName evidence="1">DUF6891 domain-containing protein</fullName>
    </recommendedName>
</protein>
<feature type="domain" description="DUF6891" evidence="1">
    <location>
        <begin position="130"/>
        <end position="233"/>
    </location>
</feature>
<organism evidence="2 3">
    <name type="scientific">Nannocystis pusilla</name>
    <dbReference type="NCBI Taxonomy" id="889268"/>
    <lineage>
        <taxon>Bacteria</taxon>
        <taxon>Pseudomonadati</taxon>
        <taxon>Myxococcota</taxon>
        <taxon>Polyangia</taxon>
        <taxon>Nannocystales</taxon>
        <taxon>Nannocystaceae</taxon>
        <taxon>Nannocystis</taxon>
    </lineage>
</organism>
<proteinExistence type="predicted"/>
<sequence length="343" mass="37117">MDVTRSLLEQILGDLKRRKTFRFGDDERNHEYDDLDVFVGVDDAAVAGFSPADEGKAEAFMLWSRAGEQAFAADGALTRPLPIVWGGSRNAIQQAFARHGLTIRIEVDGEPRDGYDESGTLVLSPRSADETCDLRRLLVAFAELAERGVIALARAGMTQSAGWESVGERERDAQQTAVFWHDQSHDGFDALGQIRERLHLYWRGDEGLIAEVLTRAGFAVERPSSPSVAIVVAGAKARPPAIETYAAALQANPAAPPRRARKARAPAGPFAELHRYRAPDGNKPVDRLAFDASGAGLAVAQVPDRRGGPQHKLCRIEVATGEVTRAFAPLSTFSATCGGCVFK</sequence>
<accession>A0A9X3IWT4</accession>